<comment type="caution">
    <text evidence="1">The sequence shown here is derived from an EMBL/GenBank/DDBJ whole genome shotgun (WGS) entry which is preliminary data.</text>
</comment>
<protein>
    <recommendedName>
        <fullName evidence="3">Transposase</fullName>
    </recommendedName>
</protein>
<accession>A0A369PTI3</accession>
<reference evidence="1 2" key="1">
    <citation type="submission" date="2018-07" db="EMBL/GenBank/DDBJ databases">
        <title>Pedobacter sp. nov., isolated from soil.</title>
        <authorList>
            <person name="Zhou L.Y."/>
            <person name="Du Z.J."/>
        </authorList>
    </citation>
    <scope>NUCLEOTIDE SEQUENCE [LARGE SCALE GENOMIC DNA]</scope>
    <source>
        <strain evidence="1 2">JDX94</strain>
    </source>
</reference>
<name>A0A369PTI3_9SPHI</name>
<dbReference type="OrthoDB" id="1404787at2"/>
<gene>
    <name evidence="1" type="ORF">DU508_15300</name>
</gene>
<dbReference type="AlphaFoldDB" id="A0A369PTI3"/>
<dbReference type="Proteomes" id="UP000253961">
    <property type="component" value="Unassembled WGS sequence"/>
</dbReference>
<proteinExistence type="predicted"/>
<sequence>MAETKNTMLLTRKIQLFINCNRAEEIEIHRKKLYRWRYITFRALNMVTSHLFVQEQLKDFFYFTQDFHLKLKDEIKGDGGVLNTSKLNTSMRLLSKLFKGEIPNDILCCLNHELCSLFNKELKAYRNGERSLRNYQRKQPMPFKGRSIKVLKPEDREFTFTLFKIPFRTYLGKDKEKRKLLAEVLQGKTKLCTSHISMDKGKIFMMATFEVAKQNLPLDDMIIAEASLSVNYPITLKIDDEQYIIGNKEEFLHRRLAIQAARLRTLKGSTFNRGGHGYRRKIKAADCYNGLEERYIDHKLHLYSKRLIDLCMNKRAATLILINQQEKEEIAKQDEFLLQNWSYFSLKEKITYKARLIGITVVVE</sequence>
<evidence type="ECO:0000313" key="1">
    <source>
        <dbReference type="EMBL" id="RDC55883.1"/>
    </source>
</evidence>
<evidence type="ECO:0008006" key="3">
    <source>
        <dbReference type="Google" id="ProtNLM"/>
    </source>
</evidence>
<dbReference type="EMBL" id="QPKV01000006">
    <property type="protein sequence ID" value="RDC55883.1"/>
    <property type="molecule type" value="Genomic_DNA"/>
</dbReference>
<keyword evidence="2" id="KW-1185">Reference proteome</keyword>
<evidence type="ECO:0000313" key="2">
    <source>
        <dbReference type="Proteomes" id="UP000253961"/>
    </source>
</evidence>
<organism evidence="1 2">
    <name type="scientific">Pedobacter chinensis</name>
    <dbReference type="NCBI Taxonomy" id="2282421"/>
    <lineage>
        <taxon>Bacteria</taxon>
        <taxon>Pseudomonadati</taxon>
        <taxon>Bacteroidota</taxon>
        <taxon>Sphingobacteriia</taxon>
        <taxon>Sphingobacteriales</taxon>
        <taxon>Sphingobacteriaceae</taxon>
        <taxon>Pedobacter</taxon>
    </lineage>
</organism>